<dbReference type="PROSITE" id="PS51186">
    <property type="entry name" value="GNAT"/>
    <property type="match status" value="1"/>
</dbReference>
<keyword evidence="3" id="KW-1185">Reference proteome</keyword>
<feature type="domain" description="N-acetyltransferase" evidence="1">
    <location>
        <begin position="10"/>
        <end position="171"/>
    </location>
</feature>
<dbReference type="Pfam" id="PF13302">
    <property type="entry name" value="Acetyltransf_3"/>
    <property type="match status" value="1"/>
</dbReference>
<evidence type="ECO:0000259" key="1">
    <source>
        <dbReference type="PROSITE" id="PS51186"/>
    </source>
</evidence>
<protein>
    <submittedName>
        <fullName evidence="2">GNAT family N-acetyltransferase</fullName>
    </submittedName>
</protein>
<evidence type="ECO:0000313" key="3">
    <source>
        <dbReference type="Proteomes" id="UP001183420"/>
    </source>
</evidence>
<dbReference type="EMBL" id="JAVREM010000014">
    <property type="protein sequence ID" value="MDT0319461.1"/>
    <property type="molecule type" value="Genomic_DNA"/>
</dbReference>
<dbReference type="InterPro" id="IPR051531">
    <property type="entry name" value="N-acetyltransferase"/>
</dbReference>
<dbReference type="Proteomes" id="UP001183420">
    <property type="component" value="Unassembled WGS sequence"/>
</dbReference>
<name>A0ABU2LPE3_9ACTN</name>
<dbReference type="InterPro" id="IPR016181">
    <property type="entry name" value="Acyl_CoA_acyltransferase"/>
</dbReference>
<reference evidence="3" key="1">
    <citation type="submission" date="2023-07" db="EMBL/GenBank/DDBJ databases">
        <title>30 novel species of actinomycetes from the DSMZ collection.</title>
        <authorList>
            <person name="Nouioui I."/>
        </authorList>
    </citation>
    <scope>NUCLEOTIDE SEQUENCE [LARGE SCALE GENOMIC DNA]</scope>
    <source>
        <strain evidence="3">DSM 44918</strain>
    </source>
</reference>
<dbReference type="PANTHER" id="PTHR43792:SF16">
    <property type="entry name" value="N-ACETYLTRANSFERASE DOMAIN-CONTAINING PROTEIN"/>
    <property type="match status" value="1"/>
</dbReference>
<gene>
    <name evidence="2" type="ORF">RNC47_14055</name>
</gene>
<dbReference type="SUPFAM" id="SSF55729">
    <property type="entry name" value="Acyl-CoA N-acyltransferases (Nat)"/>
    <property type="match status" value="1"/>
</dbReference>
<dbReference type="Gene3D" id="3.40.630.30">
    <property type="match status" value="1"/>
</dbReference>
<dbReference type="PANTHER" id="PTHR43792">
    <property type="entry name" value="GNAT FAMILY, PUTATIVE (AFU_ORTHOLOGUE AFUA_3G00765)-RELATED-RELATED"/>
    <property type="match status" value="1"/>
</dbReference>
<accession>A0ABU2LPE3</accession>
<comment type="caution">
    <text evidence="2">The sequence shown here is derived from an EMBL/GenBank/DDBJ whole genome shotgun (WGS) entry which is preliminary data.</text>
</comment>
<dbReference type="RefSeq" id="WP_311598774.1">
    <property type="nucleotide sequence ID" value="NZ_JAVREM010000014.1"/>
</dbReference>
<organism evidence="2 3">
    <name type="scientific">Streptomyces millisiae</name>
    <dbReference type="NCBI Taxonomy" id="3075542"/>
    <lineage>
        <taxon>Bacteria</taxon>
        <taxon>Bacillati</taxon>
        <taxon>Actinomycetota</taxon>
        <taxon>Actinomycetes</taxon>
        <taxon>Kitasatosporales</taxon>
        <taxon>Streptomycetaceae</taxon>
        <taxon>Streptomyces</taxon>
    </lineage>
</organism>
<evidence type="ECO:0000313" key="2">
    <source>
        <dbReference type="EMBL" id="MDT0319461.1"/>
    </source>
</evidence>
<dbReference type="InterPro" id="IPR000182">
    <property type="entry name" value="GNAT_dom"/>
</dbReference>
<sequence>MDAYLTTARLRLRPFTADDLGPLVELDGDPEVMRHLDAGRPLDPETVRTVTLPRLLGPGYWAAEELAGGAFVGWFELRALADPGERELGYRLLRAAWGRGYATEGARALVRLGFTELGARRILATTMSVNTRSRRVMEKVGLRHVRTFFEDWPEPAEGAEHGDVEYALSRADWERDHQR</sequence>
<proteinExistence type="predicted"/>